<name>A0A2N5EHJ4_9GAMM</name>
<dbReference type="PANTHER" id="PTHR43877">
    <property type="entry name" value="AMINOALKYLPHOSPHONATE N-ACETYLTRANSFERASE-RELATED-RELATED"/>
    <property type="match status" value="1"/>
</dbReference>
<dbReference type="CDD" id="cd04301">
    <property type="entry name" value="NAT_SF"/>
    <property type="match status" value="1"/>
</dbReference>
<accession>A0A2N5EHJ4</accession>
<comment type="caution">
    <text evidence="4">The sequence shown here is derived from an EMBL/GenBank/DDBJ whole genome shotgun (WGS) entry which is preliminary data.</text>
</comment>
<dbReference type="GO" id="GO:0016747">
    <property type="term" value="F:acyltransferase activity, transferring groups other than amino-acyl groups"/>
    <property type="evidence" value="ECO:0007669"/>
    <property type="project" value="InterPro"/>
</dbReference>
<reference evidence="4 5" key="1">
    <citation type="submission" date="2017-12" db="EMBL/GenBank/DDBJ databases">
        <title>Characterization of six clinical isolates of Enterochimera gen. nov., a novel genus of the Yersiniaciae family and the three species Enterochimera arupensis sp. nov., Enterochimera coloradensis sp. nov, and Enterochimera californica sp. nov.</title>
        <authorList>
            <person name="Rossi A."/>
            <person name="Fisher M."/>
        </authorList>
    </citation>
    <scope>NUCLEOTIDE SEQUENCE [LARGE SCALE GENOMIC DNA]</scope>
    <source>
        <strain evidence="4 5">2016Iso1</strain>
    </source>
</reference>
<evidence type="ECO:0000313" key="4">
    <source>
        <dbReference type="EMBL" id="PLR43471.1"/>
    </source>
</evidence>
<keyword evidence="1 4" id="KW-0808">Transferase</keyword>
<dbReference type="InterPro" id="IPR000182">
    <property type="entry name" value="GNAT_dom"/>
</dbReference>
<dbReference type="RefSeq" id="WP_072928007.1">
    <property type="nucleotide sequence ID" value="NZ_CP119396.1"/>
</dbReference>
<dbReference type="PROSITE" id="PS51186">
    <property type="entry name" value="GNAT"/>
    <property type="match status" value="1"/>
</dbReference>
<dbReference type="Pfam" id="PF00583">
    <property type="entry name" value="Acetyltransf_1"/>
    <property type="match status" value="1"/>
</dbReference>
<evidence type="ECO:0000256" key="1">
    <source>
        <dbReference type="ARBA" id="ARBA00022679"/>
    </source>
</evidence>
<dbReference type="AlphaFoldDB" id="A0A2N5EHJ4"/>
<dbReference type="SUPFAM" id="SSF55729">
    <property type="entry name" value="Acyl-CoA N-acyltransferases (Nat)"/>
    <property type="match status" value="1"/>
</dbReference>
<gene>
    <name evidence="4" type="ORF">CYR34_20695</name>
</gene>
<dbReference type="OrthoDB" id="70840at2"/>
<evidence type="ECO:0000256" key="2">
    <source>
        <dbReference type="ARBA" id="ARBA00023315"/>
    </source>
</evidence>
<dbReference type="InterPro" id="IPR050832">
    <property type="entry name" value="Bact_Acetyltransf"/>
</dbReference>
<feature type="domain" description="N-acetyltransferase" evidence="3">
    <location>
        <begin position="14"/>
        <end position="161"/>
    </location>
</feature>
<evidence type="ECO:0000259" key="3">
    <source>
        <dbReference type="PROSITE" id="PS51186"/>
    </source>
</evidence>
<proteinExistence type="predicted"/>
<organism evidence="4 5">
    <name type="scientific">Chimaeribacter arupi</name>
    <dbReference type="NCBI Taxonomy" id="2060066"/>
    <lineage>
        <taxon>Bacteria</taxon>
        <taxon>Pseudomonadati</taxon>
        <taxon>Pseudomonadota</taxon>
        <taxon>Gammaproteobacteria</taxon>
        <taxon>Enterobacterales</taxon>
        <taxon>Yersiniaceae</taxon>
        <taxon>Chimaeribacter</taxon>
    </lineage>
</organism>
<protein>
    <submittedName>
        <fullName evidence="4">N-acetyltransferase</fullName>
    </submittedName>
</protein>
<dbReference type="Proteomes" id="UP000234626">
    <property type="component" value="Unassembled WGS sequence"/>
</dbReference>
<dbReference type="InterPro" id="IPR016181">
    <property type="entry name" value="Acyl_CoA_acyltransferase"/>
</dbReference>
<dbReference type="EMBL" id="PJZK01000034">
    <property type="protein sequence ID" value="PLR43471.1"/>
    <property type="molecule type" value="Genomic_DNA"/>
</dbReference>
<evidence type="ECO:0000313" key="5">
    <source>
        <dbReference type="Proteomes" id="UP000234626"/>
    </source>
</evidence>
<sequence>MNPYCFVETTPDDPCITPLTDALAAECRLRYGTHFGDREYGPASLYCAPQGSFLVLKRGDEALGIGAYSAYDHDTAALSHLWTRQDQRRQGVALYMVQELERRARLAGYKQAFFTTGYRQPEAVSLCLSLGYTPLFDVNADPARYSEPPYDGHLSFVKWLVPLTAVKPGRAGNDVVSLP</sequence>
<keyword evidence="5" id="KW-1185">Reference proteome</keyword>
<dbReference type="Gene3D" id="3.40.630.30">
    <property type="match status" value="1"/>
</dbReference>
<keyword evidence="2" id="KW-0012">Acyltransferase</keyword>